<name>A0A8D7A0W1_MUSAM</name>
<evidence type="ECO:0000313" key="1">
    <source>
        <dbReference type="EMBL" id="CAG1838911.1"/>
    </source>
</evidence>
<organism evidence="1">
    <name type="scientific">Musa acuminata subsp. malaccensis</name>
    <name type="common">Wild banana</name>
    <name type="synonym">Musa malaccensis</name>
    <dbReference type="NCBI Taxonomy" id="214687"/>
    <lineage>
        <taxon>Eukaryota</taxon>
        <taxon>Viridiplantae</taxon>
        <taxon>Streptophyta</taxon>
        <taxon>Embryophyta</taxon>
        <taxon>Tracheophyta</taxon>
        <taxon>Spermatophyta</taxon>
        <taxon>Magnoliopsida</taxon>
        <taxon>Liliopsida</taxon>
        <taxon>Zingiberales</taxon>
        <taxon>Musaceae</taxon>
        <taxon>Musa</taxon>
    </lineage>
</organism>
<reference evidence="1" key="1">
    <citation type="submission" date="2021-03" db="EMBL/GenBank/DDBJ databases">
        <authorList>
            <consortium name="Genoscope - CEA"/>
            <person name="William W."/>
        </authorList>
    </citation>
    <scope>NUCLEOTIDE SEQUENCE</scope>
    <source>
        <strain evidence="1">Doubled-haploid Pahang</strain>
    </source>
</reference>
<dbReference type="PANTHER" id="PTHR11439:SF497">
    <property type="entry name" value="CYSTEINE-RICH RLK (RECEPTOR-LIKE PROTEIN KINASE) 8"/>
    <property type="match status" value="1"/>
</dbReference>
<gene>
    <name evidence="1" type="ORF">GSMUA_270880.1</name>
</gene>
<dbReference type="EMBL" id="HG996470">
    <property type="protein sequence ID" value="CAG1838911.1"/>
    <property type="molecule type" value="Genomic_DNA"/>
</dbReference>
<dbReference type="AlphaFoldDB" id="A0A8D7A0W1"/>
<dbReference type="CDD" id="cd09272">
    <property type="entry name" value="RNase_HI_RT_Ty1"/>
    <property type="match status" value="1"/>
</dbReference>
<proteinExistence type="predicted"/>
<accession>A0A8D7A0W1</accession>
<dbReference type="PANTHER" id="PTHR11439">
    <property type="entry name" value="GAG-POL-RELATED RETROTRANSPOSON"/>
    <property type="match status" value="1"/>
</dbReference>
<sequence>MFSACSEIVWLWELLGDLGFPQIEPTPLHTFVRDNTDNTSAIQIINNPVFHEHTKHIEVDCHSIREAYDAHVISLLHITTDLQTDDVFTKALSRH</sequence>
<protein>
    <submittedName>
        <fullName evidence="1">(wild Malaysian banana) hypothetical protein</fullName>
    </submittedName>
</protein>